<dbReference type="AlphaFoldDB" id="A0A6G0XMP0"/>
<organism evidence="2 3">
    <name type="scientific">Aphis craccivora</name>
    <name type="common">Cowpea aphid</name>
    <dbReference type="NCBI Taxonomy" id="307492"/>
    <lineage>
        <taxon>Eukaryota</taxon>
        <taxon>Metazoa</taxon>
        <taxon>Ecdysozoa</taxon>
        <taxon>Arthropoda</taxon>
        <taxon>Hexapoda</taxon>
        <taxon>Insecta</taxon>
        <taxon>Pterygota</taxon>
        <taxon>Neoptera</taxon>
        <taxon>Paraneoptera</taxon>
        <taxon>Hemiptera</taxon>
        <taxon>Sternorrhyncha</taxon>
        <taxon>Aphidomorpha</taxon>
        <taxon>Aphidoidea</taxon>
        <taxon>Aphididae</taxon>
        <taxon>Aphidini</taxon>
        <taxon>Aphis</taxon>
        <taxon>Aphis</taxon>
    </lineage>
</organism>
<sequence length="88" mass="10090">MMRSSPENPILLIYDGHSSHVDLSLMETAVKNNVTILLLPPHTSHLFQPMNLAVFKLVKSTWDQRLCNWSRHHQGQKLLKSELSKLMG</sequence>
<comment type="caution">
    <text evidence="2">The sequence shown here is derived from an EMBL/GenBank/DDBJ whole genome shotgun (WGS) entry which is preliminary data.</text>
</comment>
<dbReference type="GO" id="GO:0003676">
    <property type="term" value="F:nucleic acid binding"/>
    <property type="evidence" value="ECO:0007669"/>
    <property type="project" value="InterPro"/>
</dbReference>
<evidence type="ECO:0000313" key="3">
    <source>
        <dbReference type="Proteomes" id="UP000478052"/>
    </source>
</evidence>
<dbReference type="OrthoDB" id="6629014at2759"/>
<keyword evidence="3" id="KW-1185">Reference proteome</keyword>
<dbReference type="Pfam" id="PF03184">
    <property type="entry name" value="DDE_1"/>
    <property type="match status" value="1"/>
</dbReference>
<proteinExistence type="predicted"/>
<dbReference type="Proteomes" id="UP000478052">
    <property type="component" value="Unassembled WGS sequence"/>
</dbReference>
<dbReference type="EMBL" id="VUJU01007704">
    <property type="protein sequence ID" value="KAF0741732.1"/>
    <property type="molecule type" value="Genomic_DNA"/>
</dbReference>
<gene>
    <name evidence="2" type="ORF">FWK35_00024014</name>
</gene>
<evidence type="ECO:0000259" key="1">
    <source>
        <dbReference type="Pfam" id="PF03184"/>
    </source>
</evidence>
<dbReference type="InterPro" id="IPR004875">
    <property type="entry name" value="DDE_SF_endonuclease_dom"/>
</dbReference>
<evidence type="ECO:0000313" key="2">
    <source>
        <dbReference type="EMBL" id="KAF0741732.1"/>
    </source>
</evidence>
<accession>A0A6G0XMP0</accession>
<protein>
    <submittedName>
        <fullName evidence="2">DDE-1 domain-containing protein</fullName>
    </submittedName>
</protein>
<reference evidence="2 3" key="1">
    <citation type="submission" date="2019-08" db="EMBL/GenBank/DDBJ databases">
        <title>Whole genome of Aphis craccivora.</title>
        <authorList>
            <person name="Voronova N.V."/>
            <person name="Shulinski R.S."/>
            <person name="Bandarenka Y.V."/>
            <person name="Zhorov D.G."/>
            <person name="Warner D."/>
        </authorList>
    </citation>
    <scope>NUCLEOTIDE SEQUENCE [LARGE SCALE GENOMIC DNA]</scope>
    <source>
        <strain evidence="2">180601</strain>
        <tissue evidence="2">Whole Body</tissue>
    </source>
</reference>
<feature type="domain" description="DDE-1" evidence="1">
    <location>
        <begin position="2"/>
        <end position="73"/>
    </location>
</feature>
<name>A0A6G0XMP0_APHCR</name>